<dbReference type="GO" id="GO:0032040">
    <property type="term" value="C:small-subunit processome"/>
    <property type="evidence" value="ECO:0007669"/>
    <property type="project" value="TreeGrafter"/>
</dbReference>
<feature type="compositionally biased region" description="Polar residues" evidence="1">
    <location>
        <begin position="2081"/>
        <end position="2092"/>
    </location>
</feature>
<keyword evidence="5" id="KW-1185">Reference proteome</keyword>
<evidence type="ECO:0000259" key="3">
    <source>
        <dbReference type="Pfam" id="PF20416"/>
    </source>
</evidence>
<name>A0A0R3T1X7_RODNA</name>
<evidence type="ECO:0000313" key="4">
    <source>
        <dbReference type="EMBL" id="VDN96768.1"/>
    </source>
</evidence>
<dbReference type="WBParaSite" id="HNAJ_0000090901-mRNA-1">
    <property type="protein sequence ID" value="HNAJ_0000090901-mRNA-1"/>
    <property type="gene ID" value="HNAJ_0000090901"/>
</dbReference>
<protein>
    <submittedName>
        <fullName evidence="4 6">Uncharacterized protein</fullName>
    </submittedName>
</protein>
<dbReference type="InterPro" id="IPR016024">
    <property type="entry name" value="ARM-type_fold"/>
</dbReference>
<feature type="domain" description="U3 small nucleolar RNA-associated protein 20 N-terminal" evidence="2">
    <location>
        <begin position="303"/>
        <end position="487"/>
    </location>
</feature>
<feature type="compositionally biased region" description="Basic residues" evidence="1">
    <location>
        <begin position="2627"/>
        <end position="2636"/>
    </location>
</feature>
<dbReference type="PANTHER" id="PTHR17695:SF11">
    <property type="entry name" value="SMALL SUBUNIT PROCESSOME COMPONENT 20 HOMOLOG"/>
    <property type="match status" value="1"/>
</dbReference>
<dbReference type="Pfam" id="PF20416">
    <property type="entry name" value="UTP20"/>
    <property type="match status" value="1"/>
</dbReference>
<dbReference type="PANTHER" id="PTHR17695">
    <property type="entry name" value="SMALL SUBUNIT PROCESSOME COMPONENT 20 HOMOLOG"/>
    <property type="match status" value="1"/>
</dbReference>
<evidence type="ECO:0000256" key="1">
    <source>
        <dbReference type="SAM" id="MobiDB-lite"/>
    </source>
</evidence>
<dbReference type="InterPro" id="IPR046523">
    <property type="entry name" value="UTP20_dom"/>
</dbReference>
<evidence type="ECO:0000313" key="5">
    <source>
        <dbReference type="Proteomes" id="UP000278807"/>
    </source>
</evidence>
<feature type="region of interest" description="Disordered" evidence="1">
    <location>
        <begin position="123"/>
        <end position="159"/>
    </location>
</feature>
<dbReference type="STRING" id="102285.A0A0R3T1X7"/>
<gene>
    <name evidence="4" type="ORF">HNAJ_LOCUS909</name>
</gene>
<evidence type="ECO:0000313" key="6">
    <source>
        <dbReference type="WBParaSite" id="HNAJ_0000090901-mRNA-1"/>
    </source>
</evidence>
<dbReference type="SUPFAM" id="SSF48371">
    <property type="entry name" value="ARM repeat"/>
    <property type="match status" value="2"/>
</dbReference>
<feature type="domain" description="U3 small nucleolar RNA-associated protein 20" evidence="3">
    <location>
        <begin position="1298"/>
        <end position="1436"/>
    </location>
</feature>
<dbReference type="OrthoDB" id="360653at2759"/>
<dbReference type="Proteomes" id="UP000278807">
    <property type="component" value="Unassembled WGS sequence"/>
</dbReference>
<feature type="compositionally biased region" description="Basic residues" evidence="1">
    <location>
        <begin position="130"/>
        <end position="139"/>
    </location>
</feature>
<dbReference type="InterPro" id="IPR011430">
    <property type="entry name" value="UTP20_N"/>
</dbReference>
<reference evidence="6" key="1">
    <citation type="submission" date="2016-04" db="UniProtKB">
        <authorList>
            <consortium name="WormBaseParasite"/>
        </authorList>
    </citation>
    <scope>IDENTIFICATION</scope>
</reference>
<organism evidence="6">
    <name type="scientific">Rodentolepis nana</name>
    <name type="common">Dwarf tapeworm</name>
    <name type="synonym">Hymenolepis nana</name>
    <dbReference type="NCBI Taxonomy" id="102285"/>
    <lineage>
        <taxon>Eukaryota</taxon>
        <taxon>Metazoa</taxon>
        <taxon>Spiralia</taxon>
        <taxon>Lophotrochozoa</taxon>
        <taxon>Platyhelminthes</taxon>
        <taxon>Cestoda</taxon>
        <taxon>Eucestoda</taxon>
        <taxon>Cyclophyllidea</taxon>
        <taxon>Hymenolepididae</taxon>
        <taxon>Rodentolepis</taxon>
    </lineage>
</organism>
<feature type="region of interest" description="Disordered" evidence="1">
    <location>
        <begin position="2132"/>
        <end position="2159"/>
    </location>
</feature>
<feature type="region of interest" description="Disordered" evidence="1">
    <location>
        <begin position="2077"/>
        <end position="2100"/>
    </location>
</feature>
<feature type="region of interest" description="Disordered" evidence="1">
    <location>
        <begin position="2617"/>
        <end position="2636"/>
    </location>
</feature>
<proteinExistence type="predicted"/>
<dbReference type="EMBL" id="UZAE01000302">
    <property type="protein sequence ID" value="VDN96768.1"/>
    <property type="molecule type" value="Genomic_DNA"/>
</dbReference>
<feature type="compositionally biased region" description="Acidic residues" evidence="1">
    <location>
        <begin position="2147"/>
        <end position="2159"/>
    </location>
</feature>
<evidence type="ECO:0000259" key="2">
    <source>
        <dbReference type="Pfam" id="PF07539"/>
    </source>
</evidence>
<dbReference type="InterPro" id="IPR052575">
    <property type="entry name" value="SSU_processome_comp_20"/>
</dbReference>
<dbReference type="GO" id="GO:0030686">
    <property type="term" value="C:90S preribosome"/>
    <property type="evidence" value="ECO:0007669"/>
    <property type="project" value="TreeGrafter"/>
</dbReference>
<sequence>MTLQVRLYALRIMRSALPSLLSPGDKTEDISLVTVALDRCLEAENFKQSPTTLRAFLLIILHMHCGRKDIFGSSWAAKISLYHLLGLLHVNLTPSWTGIIAAIGSYANPIFYSEAADSAIQPDALSSNRGRNRKRRKSKGATEASRERSRSPLPDAVSIEEDLAEKKSTELHESWKAECRELFWNTLVEEGLITRHFADEENENEGATCDFDSLPISQSFLNLLTVVPDNEAVSLTSICPGGLAPVKLSPRRLVDWKSYRLNLWKSIAPKGVGNRIHQLVDLFMTFVNNEFYPSPSKGNEGVLICALELFSRIPNIRSVRKSNAFETTLLKLLTNKRPSVQQAAFACWLNFENSGLKPYKEHFEKILNMSSFRDAVRVFKLDSTVVAEHRGAVARVLIRILYGRLHLSKENLASAVFTNLAGCSDDELALLLSLIVNSFFSALGISDQAQDDMSYSEIKRAARPNWSRLQAICDIVNQLLSYMGHRLGGIRRANIDYDDDDTKSLEFLDATAHTPILFRIAILMISAACLSKETKDTQKESGETKQVRTPHSKQVKVVRKTGVSILLHLYSAPGINLDSFWTPERISCVQREVLDTHPLTTDAVASPGHIVLRLASIWSQSGSQYLVGTLFTPEQLKSLIELLRRENLSKSVAKLIVEIVTNLVFSEDIRETGRRLLYPYHAGLIEYLYNRFSNLRSLSTSQARKMLKSNQSEWLQQEFKLLGYLTVPHEVSAAMLSADQASRLLTGLIPFLVKALSRPSNFGSGNTLLYGAVTKRGRKAKDGLNISTVERSKPSVSESALASAEITESEVLRVLCRLIETTSNVDQHLRQDYEPRLLIAIDWAKVLELFSTVDSRISRALLCSAAGAGAMRVANSIKPSSPVNGQLLSCLANIYSLKSIQGECLFSAELFKTLQVVRNQHVDQSSVSPGAESENCIVYKLLCMLNSWSKSHLDMVDATQRESALCALMELCNLPMENYTKEHRLNYFINLAGAYSALYSLQSAEIQLRDLALDYLIHLAEILAAGLKCTPSAENGLTKEAANARKKAYTKLVNEIFVQALWPGLVRGIKQSAGPRRLHFLRLLSGLVRIFGSAHPFFAPLALLADFSTSKGDDQNPTCFYINIQSGTSSRQLYAIRRLTLFLANPLTIASKKAISACTSGGEEETSTTKFPIPLSHLRGVFLPIILFFLRQEVMAEISGTGSLGQESRKLVSACLEAIRALAFRLDWVPYRELLNSSLSNLELESFVALKYTLAILDAYQPKEEAVPYMLTVVAKLQNHIVPPQKMHNTSAPKSSFTYLRTNAVVALVTLLKRLPKGHLESRLHHLILKVIDLLRPAKKLPSHARREAVKALSKVAIMIGPGRALDGLFSSLARELSRGYTAMTIRLSALHTIFNDFVAAVDKGEVKAGGNLDNVCHVLMRLYLDEVAGQLAGEIDSRWEAFHKGSSTDATRSGKLPFRGDGVSQGVDLPEANGGPKAPEGLPALMRFCSPPMLRRIFKDLRTAAGLVASGRIISNESLQQGAEDSDGVKSDGKLTGFLRFRKRALTRLQAVFNRIPTRHGFLHPKMTLEATILGRIALDLFDINDKSAPATETEPHQPGVKRGLAALYRPGWSKASTCLLEKRQDCRLVLPEPKLSTHNPHTTQTDKAHTNMLAACGLHSIVGLIKQGRLAPATNQEDAQLLSDSIPATLNTLLTCNSLTVLAGAVRCVKIFMHLKLEKFDENLSQVAGALFGLVDKHAGLLTSRATAKDAAAQSFAHGLFVTLAALIQHQKSYNLTNLQLSTLFSTIETEVVGNAPTSPVLSLLVAFLSRRLRDSHAKDDDEANSLISFNSNDDFGVKDRVMDKGLVVSKVTDKDFSFAGAGGGQRLSNVMLRIQRLVVLSTSEIVRRDCRRCLLAYLLNYPHQRRFVEAFMRFLLRQLEHQKETGRSSVAALLTMILSEIPQSALTQNGLEETILLYVCAAVERESSLNVRLSLYGLVRLLFARIPADKAVAHFEQHFLAYLKAPIESRASARILGLQMVTVVLDAQECLSMDKYRQVLLTILGNVIFPDTRTELTKLRLSHAHLFKLSAKQKNNKSRSVQPQNTTIGGNDEEDDGWLDAEELDVSQNLQSHLYVDDDEDFDEDEIFSDVEEDDQMPKNKSQDDDESNKESMEEDIDVDVELIKPEQISAETLKIVESRINILNPTETTTPTFAPAKSAPELHFAFISCGLELGLRLADRLLDGVEPSVITSTLCTPIWRALLKVERKKSTPREEVFATLLQTNEQDNDENISDRSVLLAPVLSAREWAARMTNRLLKTELHNQRELKTSLEFESAFFTKSKSIVTRLTAILNDSLNQLETDSEQMSEDYSNAVLSNLICLGQFLDALGAVKQVLKIFKTANRLSLDELNNHKSSFSRRIIGLKVTVGLLLRLPRPSREEIVRLMADKKRKRVEDENEEDVTSSTSASILYLRSALRLLARESKQKERLAFIATASVALPEEGVSTTQGIGGESSAMVRKIASRLDKADSKRAKARRRKAQAKIRRALFSGELTAHEAAQRLANISMVEISAADNLINLIESTDTRLTKELMNGAAGGMSVLYAWSTRGLARKRENMKSNKAVRLAVGLKPTEETVDSTLQPPRKKMKRARV</sequence>
<reference evidence="4 5" key="2">
    <citation type="submission" date="2018-11" db="EMBL/GenBank/DDBJ databases">
        <authorList>
            <consortium name="Pathogen Informatics"/>
        </authorList>
    </citation>
    <scope>NUCLEOTIDE SEQUENCE [LARGE SCALE GENOMIC DNA]</scope>
</reference>
<accession>A0A0R3T1X7</accession>
<feature type="domain" description="U3 small nucleolar RNA-associated protein 20 N-terminal" evidence="2">
    <location>
        <begin position="512"/>
        <end position="760"/>
    </location>
</feature>
<dbReference type="Pfam" id="PF07539">
    <property type="entry name" value="UTP20_N"/>
    <property type="match status" value="2"/>
</dbReference>